<dbReference type="AlphaFoldDB" id="A0A1I0GWH1"/>
<dbReference type="PANTHER" id="PTHR22901">
    <property type="entry name" value="SIALATE O-ACETYLESTERASE"/>
    <property type="match status" value="1"/>
</dbReference>
<dbReference type="GO" id="GO:0001681">
    <property type="term" value="F:sialate O-acetylesterase activity"/>
    <property type="evidence" value="ECO:0007669"/>
    <property type="project" value="InterPro"/>
</dbReference>
<gene>
    <name evidence="4" type="ORF">SAMN05660429_02602</name>
</gene>
<dbReference type="PANTHER" id="PTHR22901:SF0">
    <property type="entry name" value="SIALATE O-ACETYLESTERASE"/>
    <property type="match status" value="1"/>
</dbReference>
<reference evidence="5" key="1">
    <citation type="submission" date="2016-10" db="EMBL/GenBank/DDBJ databases">
        <authorList>
            <person name="Varghese N."/>
            <person name="Submissions S."/>
        </authorList>
    </citation>
    <scope>NUCLEOTIDE SEQUENCE [LARGE SCALE GENOMIC DNA]</scope>
    <source>
        <strain evidence="5">DSM 19706</strain>
    </source>
</reference>
<dbReference type="STRING" id="349064.SAMN05660429_02602"/>
<evidence type="ECO:0000259" key="3">
    <source>
        <dbReference type="Pfam" id="PF03629"/>
    </source>
</evidence>
<dbReference type="RefSeq" id="WP_286218608.1">
    <property type="nucleotide sequence ID" value="NZ_AP027363.1"/>
</dbReference>
<evidence type="ECO:0000313" key="4">
    <source>
        <dbReference type="EMBL" id="SET75513.1"/>
    </source>
</evidence>
<keyword evidence="1" id="KW-0378">Hydrolase</keyword>
<organism evidence="4 5">
    <name type="scientific">Thalassotalea agarivorans</name>
    <name type="common">Thalassomonas agarivorans</name>
    <dbReference type="NCBI Taxonomy" id="349064"/>
    <lineage>
        <taxon>Bacteria</taxon>
        <taxon>Pseudomonadati</taxon>
        <taxon>Pseudomonadota</taxon>
        <taxon>Gammaproteobacteria</taxon>
        <taxon>Alteromonadales</taxon>
        <taxon>Colwelliaceae</taxon>
        <taxon>Thalassotalea</taxon>
    </lineage>
</organism>
<evidence type="ECO:0000313" key="5">
    <source>
        <dbReference type="Proteomes" id="UP000199308"/>
    </source>
</evidence>
<sequence>MKFITSLSLILGILAFQPAYALVSLAKVIADHMVIQRGEPVNLWGHAAPKEDISVFFKGATYRAQADKQGNWLVTLPAQAASTGHTIKVVGVNTITLSDIAFGDVFLAGGQSNMAYTLEQVISRFPDEKHQKSYPDIRHFKVQRNYNFNGEQRDIKHGKWLQASASTIGQFSAVSWFFAKELAQYRDVPIGIISSNVGASPVESWMSLSALSLFPNAQTLAQQLQNSEFKEQLLAQYKAKRQAWRKANPNKKLPYSINRATQLDFKPTGFYNAMIAPLQPMRFKGVIWYQGESNTNKPNDYAKRFSTLIASWRQLFEQPNLPFMFVQLANFRLPDEQPKDSNWAILRDQQTQVFKTIPHTAMALAIDVGERHDIHPKDKETVGKRLALGARYLAYGEKDVSFVSPMLLSAEVNNNQVLIHLEHIGKGLKVQGNELKGFAIAGQDKQFRWAKASLTTSGVKVWHNDISQPKFVRYAWADNPEQANLFSADGLPATPFEVALP</sequence>
<dbReference type="SUPFAM" id="SSF52266">
    <property type="entry name" value="SGNH hydrolase"/>
    <property type="match status" value="1"/>
</dbReference>
<keyword evidence="5" id="KW-1185">Reference proteome</keyword>
<keyword evidence="2" id="KW-0732">Signal</keyword>
<dbReference type="EMBL" id="FOHK01000013">
    <property type="protein sequence ID" value="SET75513.1"/>
    <property type="molecule type" value="Genomic_DNA"/>
</dbReference>
<name>A0A1I0GWH1_THASX</name>
<dbReference type="Pfam" id="PF03629">
    <property type="entry name" value="SASA"/>
    <property type="match status" value="1"/>
</dbReference>
<proteinExistence type="predicted"/>
<evidence type="ECO:0000256" key="2">
    <source>
        <dbReference type="SAM" id="SignalP"/>
    </source>
</evidence>
<protein>
    <submittedName>
        <fullName evidence="4">Sialate O-acetylesterase</fullName>
    </submittedName>
</protein>
<dbReference type="Gene3D" id="2.60.40.10">
    <property type="entry name" value="Immunoglobulins"/>
    <property type="match status" value="1"/>
</dbReference>
<feature type="chain" id="PRO_5011692398" evidence="2">
    <location>
        <begin position="22"/>
        <end position="501"/>
    </location>
</feature>
<dbReference type="InterPro" id="IPR005181">
    <property type="entry name" value="SASA"/>
</dbReference>
<dbReference type="InterPro" id="IPR013783">
    <property type="entry name" value="Ig-like_fold"/>
</dbReference>
<evidence type="ECO:0000256" key="1">
    <source>
        <dbReference type="ARBA" id="ARBA00022801"/>
    </source>
</evidence>
<dbReference type="Gene3D" id="3.40.50.1110">
    <property type="entry name" value="SGNH hydrolase"/>
    <property type="match status" value="1"/>
</dbReference>
<feature type="signal peptide" evidence="2">
    <location>
        <begin position="1"/>
        <end position="21"/>
    </location>
</feature>
<feature type="domain" description="Sialate O-acetylesterase" evidence="3">
    <location>
        <begin position="268"/>
        <end position="387"/>
    </location>
</feature>
<dbReference type="GO" id="GO:0005975">
    <property type="term" value="P:carbohydrate metabolic process"/>
    <property type="evidence" value="ECO:0007669"/>
    <property type="project" value="TreeGrafter"/>
</dbReference>
<dbReference type="InterPro" id="IPR039329">
    <property type="entry name" value="SIAE"/>
</dbReference>
<dbReference type="Proteomes" id="UP000199308">
    <property type="component" value="Unassembled WGS sequence"/>
</dbReference>
<accession>A0A1I0GWH1</accession>
<dbReference type="InterPro" id="IPR036514">
    <property type="entry name" value="SGNH_hydro_sf"/>
</dbReference>